<keyword evidence="2 4" id="KW-0732">Signal</keyword>
<dbReference type="RefSeq" id="WP_219936976.1">
    <property type="nucleotide sequence ID" value="NZ_JAGFNY010000006.1"/>
</dbReference>
<keyword evidence="5" id="KW-0449">Lipoprotein</keyword>
<dbReference type="Proteomes" id="UP000731465">
    <property type="component" value="Unassembled WGS sequence"/>
</dbReference>
<evidence type="ECO:0000313" key="5">
    <source>
        <dbReference type="EMBL" id="MBW7569858.1"/>
    </source>
</evidence>
<dbReference type="PRINTS" id="PR01805">
    <property type="entry name" value="VACJLIPOPROT"/>
</dbReference>
<feature type="chain" id="PRO_5046818699" evidence="4">
    <location>
        <begin position="22"/>
        <end position="269"/>
    </location>
</feature>
<dbReference type="EMBL" id="JAGFNY010000006">
    <property type="protein sequence ID" value="MBW7569858.1"/>
    <property type="molecule type" value="Genomic_DNA"/>
</dbReference>
<accession>A0ABS7DF55</accession>
<name>A0ABS7DF55_9GAMM</name>
<keyword evidence="6" id="KW-1185">Reference proteome</keyword>
<reference evidence="5 6" key="1">
    <citation type="submission" date="2021-03" db="EMBL/GenBank/DDBJ databases">
        <title>Succinivibrio sp. nov. isolated from feces of cow.</title>
        <authorList>
            <person name="Choi J.-Y."/>
        </authorList>
    </citation>
    <scope>NUCLEOTIDE SEQUENCE [LARGE SCALE GENOMIC DNA]</scope>
    <source>
        <strain evidence="5 6">AGMB01872</strain>
    </source>
</reference>
<organism evidence="5 6">
    <name type="scientific">Succinivibrio faecicola</name>
    <dbReference type="NCBI Taxonomy" id="2820300"/>
    <lineage>
        <taxon>Bacteria</taxon>
        <taxon>Pseudomonadati</taxon>
        <taxon>Pseudomonadota</taxon>
        <taxon>Gammaproteobacteria</taxon>
        <taxon>Aeromonadales</taxon>
        <taxon>Succinivibrionaceae</taxon>
        <taxon>Succinivibrio</taxon>
    </lineage>
</organism>
<proteinExistence type="inferred from homology"/>
<evidence type="ECO:0000256" key="2">
    <source>
        <dbReference type="ARBA" id="ARBA00022729"/>
    </source>
</evidence>
<evidence type="ECO:0000256" key="1">
    <source>
        <dbReference type="ARBA" id="ARBA00010634"/>
    </source>
</evidence>
<comment type="caution">
    <text evidence="5">The sequence shown here is derived from an EMBL/GenBank/DDBJ whole genome shotgun (WGS) entry which is preliminary data.</text>
</comment>
<gene>
    <name evidence="5" type="ORF">J5V48_03010</name>
</gene>
<sequence>MNIKIISLVLGAFVFTQSAIASHSSYSPMSPRVLSVKASHSDYSYGLSVLPGNSIDSFEKINRDLPWKTNYEILDRYMLRPVAHGYRKLPSFARSGIHNFFSNISDLVSAPNNLLLGEFSDSSKSFARFSINSTIGVLGLFDVAKLMGIEEKKMSFDTVMGRAGIDQGAYIMVPCLGPKTERSIHASGADNWPYYFIDPVTGLVLTAVDVVDSRAALIEYEEMVDKSVDPYATTRSTYLMYAQGKVDPNASVENKKDENVENYLDEIDE</sequence>
<evidence type="ECO:0000313" key="6">
    <source>
        <dbReference type="Proteomes" id="UP000731465"/>
    </source>
</evidence>
<protein>
    <submittedName>
        <fullName evidence="5">VacJ family lipoprotein</fullName>
    </submittedName>
</protein>
<dbReference type="InterPro" id="IPR007428">
    <property type="entry name" value="MlaA"/>
</dbReference>
<dbReference type="PANTHER" id="PTHR30035">
    <property type="entry name" value="LIPOPROTEIN VACJ-RELATED"/>
    <property type="match status" value="1"/>
</dbReference>
<comment type="similarity">
    <text evidence="1">Belongs to the MlaA family.</text>
</comment>
<feature type="region of interest" description="Disordered" evidence="3">
    <location>
        <begin position="250"/>
        <end position="269"/>
    </location>
</feature>
<dbReference type="PANTHER" id="PTHR30035:SF3">
    <property type="entry name" value="INTERMEMBRANE PHOSPHOLIPID TRANSPORT SYSTEM LIPOPROTEIN MLAA"/>
    <property type="match status" value="1"/>
</dbReference>
<feature type="signal peptide" evidence="4">
    <location>
        <begin position="1"/>
        <end position="21"/>
    </location>
</feature>
<evidence type="ECO:0000256" key="3">
    <source>
        <dbReference type="SAM" id="MobiDB-lite"/>
    </source>
</evidence>
<evidence type="ECO:0000256" key="4">
    <source>
        <dbReference type="SAM" id="SignalP"/>
    </source>
</evidence>
<dbReference type="Pfam" id="PF04333">
    <property type="entry name" value="MlaA"/>
    <property type="match status" value="1"/>
</dbReference>